<dbReference type="GO" id="GO:0007040">
    <property type="term" value="P:lysosome organization"/>
    <property type="evidence" value="ECO:0007669"/>
    <property type="project" value="TreeGrafter"/>
</dbReference>
<dbReference type="SMART" id="SM00516">
    <property type="entry name" value="SEC14"/>
    <property type="match status" value="1"/>
</dbReference>
<evidence type="ECO:0000313" key="14">
    <source>
        <dbReference type="EMBL" id="KAG8582607.1"/>
    </source>
</evidence>
<dbReference type="Proteomes" id="UP000824782">
    <property type="component" value="Unassembled WGS sequence"/>
</dbReference>
<dbReference type="EMBL" id="WNYA01000003">
    <property type="protein sequence ID" value="KAG8582607.1"/>
    <property type="molecule type" value="Genomic_DNA"/>
</dbReference>
<evidence type="ECO:0000256" key="4">
    <source>
        <dbReference type="ARBA" id="ARBA00013642"/>
    </source>
</evidence>
<dbReference type="InterPro" id="IPR001251">
    <property type="entry name" value="CRAL-TRIO_dom"/>
</dbReference>
<dbReference type="SUPFAM" id="SSF46938">
    <property type="entry name" value="CRAL/TRIO N-terminal domain"/>
    <property type="match status" value="1"/>
</dbReference>
<comment type="caution">
    <text evidence="14">The sequence shown here is derived from an EMBL/GenBank/DDBJ whole genome shotgun (WGS) entry which is preliminary data.</text>
</comment>
<dbReference type="PRINTS" id="PR00180">
    <property type="entry name" value="CRETINALDHBP"/>
</dbReference>
<keyword evidence="7" id="KW-0446">Lipid-binding</keyword>
<evidence type="ECO:0000313" key="15">
    <source>
        <dbReference type="Proteomes" id="UP000824782"/>
    </source>
</evidence>
<dbReference type="AlphaFoldDB" id="A0AAV7CDW0"/>
<dbReference type="GO" id="GO:0031901">
    <property type="term" value="C:early endosome membrane"/>
    <property type="evidence" value="ECO:0007669"/>
    <property type="project" value="UniProtKB-SubCell"/>
</dbReference>
<comment type="function">
    <text evidence="11">Required for normal morphology of late endosomes and/or lysosomes in neurons. Binds phosphatidylinositol 3,5-bisphosphate (PtdIns(3,5)P2).</text>
</comment>
<evidence type="ECO:0000259" key="13">
    <source>
        <dbReference type="PROSITE" id="PS50191"/>
    </source>
</evidence>
<evidence type="ECO:0000256" key="6">
    <source>
        <dbReference type="ARBA" id="ARBA00023034"/>
    </source>
</evidence>
<keyword evidence="15" id="KW-1185">Reference proteome</keyword>
<accession>A0AAV7CDW0</accession>
<dbReference type="GO" id="GO:0030136">
    <property type="term" value="C:clathrin-coated vesicle"/>
    <property type="evidence" value="ECO:0007669"/>
    <property type="project" value="UniProtKB-SubCell"/>
</dbReference>
<dbReference type="InterPro" id="IPR011074">
    <property type="entry name" value="CRAL/TRIO_N_dom"/>
</dbReference>
<keyword evidence="5" id="KW-0967">Endosome</keyword>
<dbReference type="Pfam" id="PF00650">
    <property type="entry name" value="CRAL_TRIO"/>
    <property type="match status" value="1"/>
</dbReference>
<feature type="domain" description="CRAL-TRIO" evidence="13">
    <location>
        <begin position="101"/>
        <end position="223"/>
    </location>
</feature>
<name>A0AAV7CDW0_ENGPU</name>
<dbReference type="GO" id="GO:0005802">
    <property type="term" value="C:trans-Golgi network"/>
    <property type="evidence" value="ECO:0007669"/>
    <property type="project" value="TreeGrafter"/>
</dbReference>
<dbReference type="FunFam" id="1.20.5.1200:FF:000001">
    <property type="entry name" value="Clavesin 2"/>
    <property type="match status" value="1"/>
</dbReference>
<keyword evidence="9" id="KW-0968">Cytoplasmic vesicle</keyword>
<keyword evidence="6" id="KW-0333">Golgi apparatus</keyword>
<feature type="region of interest" description="Disordered" evidence="12">
    <location>
        <begin position="255"/>
        <end position="295"/>
    </location>
</feature>
<dbReference type="PROSITE" id="PS50191">
    <property type="entry name" value="CRAL_TRIO"/>
    <property type="match status" value="1"/>
</dbReference>
<evidence type="ECO:0000256" key="5">
    <source>
        <dbReference type="ARBA" id="ARBA00022753"/>
    </source>
</evidence>
<evidence type="ECO:0000256" key="12">
    <source>
        <dbReference type="SAM" id="MobiDB-lite"/>
    </source>
</evidence>
<evidence type="ECO:0000256" key="11">
    <source>
        <dbReference type="ARBA" id="ARBA00046144"/>
    </source>
</evidence>
<reference evidence="14" key="1">
    <citation type="thesis" date="2020" institute="ProQuest LLC" country="789 East Eisenhower Parkway, Ann Arbor, MI, USA">
        <title>Comparative Genomics and Chromosome Evolution.</title>
        <authorList>
            <person name="Mudd A.B."/>
        </authorList>
    </citation>
    <scope>NUCLEOTIDE SEQUENCE</scope>
    <source>
        <strain evidence="14">237g6f4</strain>
        <tissue evidence="14">Blood</tissue>
    </source>
</reference>
<evidence type="ECO:0000256" key="9">
    <source>
        <dbReference type="ARBA" id="ARBA00023329"/>
    </source>
</evidence>
<dbReference type="InterPro" id="IPR036273">
    <property type="entry name" value="CRAL/TRIO_N_dom_sf"/>
</dbReference>
<dbReference type="CDD" id="cd00170">
    <property type="entry name" value="SEC14"/>
    <property type="match status" value="1"/>
</dbReference>
<evidence type="ECO:0000256" key="8">
    <source>
        <dbReference type="ARBA" id="ARBA00023136"/>
    </source>
</evidence>
<protein>
    <recommendedName>
        <fullName evidence="4">Clavesin-2</fullName>
    </recommendedName>
    <alternativeName>
        <fullName evidence="10">Retinaldehyde-binding protein 1-like 2</fullName>
    </alternativeName>
</protein>
<comment type="subcellular location">
    <subcellularLocation>
        <location evidence="1">Cytoplasmic vesicle</location>
        <location evidence="1">Clathrin-coated vesicle</location>
    </subcellularLocation>
    <subcellularLocation>
        <location evidence="3">Early endosome membrane</location>
        <topology evidence="3">Peripheral membrane protein</topology>
    </subcellularLocation>
    <subcellularLocation>
        <location evidence="2">Golgi apparatus</location>
        <location evidence="2">trans-Golgi network membrane</location>
        <topology evidence="2">Peripheral membrane protein</topology>
    </subcellularLocation>
</comment>
<sequence>MTHLQAGLSPETLEKARLELNENPDTLHQDIQEVRDMVITRPDIGFLRTDDAFILRFLRARKFNHFEAFRLLAQYFEYRQQNLDMFKNFKATDPGIKQGLKDGFPGVLSNLDHFGRKILVLFAANWDQSRYTLVDILRAILLSLEAMIEDPELQDSFPARFGGIHFVNQPWYIHALYTVIRPFLKEKTRKRIFLHGNNLNSLHQLIHPEILPSEFGGMLPPYDMGTWARTLLDHEYDDENEYSVDSYTMPAKLDMEKDLSPKNMKRSQSVVDPGVLKHNDKNEDDNTQQPLLSLD</sequence>
<keyword evidence="8" id="KW-0472">Membrane</keyword>
<dbReference type="Gene3D" id="3.40.525.10">
    <property type="entry name" value="CRAL-TRIO lipid binding domain"/>
    <property type="match status" value="2"/>
</dbReference>
<dbReference type="GO" id="GO:1902936">
    <property type="term" value="F:phosphatidylinositol bisphosphate binding"/>
    <property type="evidence" value="ECO:0007669"/>
    <property type="project" value="TreeGrafter"/>
</dbReference>
<proteinExistence type="predicted"/>
<dbReference type="SUPFAM" id="SSF52087">
    <property type="entry name" value="CRAL/TRIO domain"/>
    <property type="match status" value="1"/>
</dbReference>
<dbReference type="PANTHER" id="PTHR10174:SF73">
    <property type="entry name" value="CLAVESIN-2"/>
    <property type="match status" value="1"/>
</dbReference>
<dbReference type="SMART" id="SM01100">
    <property type="entry name" value="CRAL_TRIO_N"/>
    <property type="match status" value="1"/>
</dbReference>
<organism evidence="14 15">
    <name type="scientific">Engystomops pustulosus</name>
    <name type="common">Tungara frog</name>
    <name type="synonym">Physalaemus pustulosus</name>
    <dbReference type="NCBI Taxonomy" id="76066"/>
    <lineage>
        <taxon>Eukaryota</taxon>
        <taxon>Metazoa</taxon>
        <taxon>Chordata</taxon>
        <taxon>Craniata</taxon>
        <taxon>Vertebrata</taxon>
        <taxon>Euteleostomi</taxon>
        <taxon>Amphibia</taxon>
        <taxon>Batrachia</taxon>
        <taxon>Anura</taxon>
        <taxon>Neobatrachia</taxon>
        <taxon>Hyloidea</taxon>
        <taxon>Leptodactylidae</taxon>
        <taxon>Leiuperinae</taxon>
        <taxon>Engystomops</taxon>
    </lineage>
</organism>
<evidence type="ECO:0000256" key="7">
    <source>
        <dbReference type="ARBA" id="ARBA00023121"/>
    </source>
</evidence>
<dbReference type="Gene3D" id="1.10.8.20">
    <property type="entry name" value="N-terminal domain of phosphatidylinositol transfer protein sec14p"/>
    <property type="match status" value="1"/>
</dbReference>
<evidence type="ECO:0000256" key="2">
    <source>
        <dbReference type="ARBA" id="ARBA00004150"/>
    </source>
</evidence>
<gene>
    <name evidence="14" type="ORF">GDO81_008132</name>
</gene>
<dbReference type="PANTHER" id="PTHR10174">
    <property type="entry name" value="ALPHA-TOCOPHEROL TRANSFER PROTEIN-RELATED"/>
    <property type="match status" value="1"/>
</dbReference>
<evidence type="ECO:0000256" key="10">
    <source>
        <dbReference type="ARBA" id="ARBA00031836"/>
    </source>
</evidence>
<dbReference type="FunFam" id="1.10.8.20:FF:000001">
    <property type="entry name" value="Alpha-tocopherol transfer protein-like"/>
    <property type="match status" value="1"/>
</dbReference>
<dbReference type="Pfam" id="PF03765">
    <property type="entry name" value="CRAL_TRIO_N"/>
    <property type="match status" value="1"/>
</dbReference>
<evidence type="ECO:0000256" key="3">
    <source>
        <dbReference type="ARBA" id="ARBA00004220"/>
    </source>
</evidence>
<dbReference type="InterPro" id="IPR036865">
    <property type="entry name" value="CRAL-TRIO_dom_sf"/>
</dbReference>
<evidence type="ECO:0000256" key="1">
    <source>
        <dbReference type="ARBA" id="ARBA00004132"/>
    </source>
</evidence>